<evidence type="ECO:0008006" key="14">
    <source>
        <dbReference type="Google" id="ProtNLM"/>
    </source>
</evidence>
<dbReference type="PRINTS" id="PR00463">
    <property type="entry name" value="EP450I"/>
</dbReference>
<evidence type="ECO:0000256" key="5">
    <source>
        <dbReference type="ARBA" id="ARBA00022824"/>
    </source>
</evidence>
<feature type="binding site" description="axial binding residue" evidence="9">
    <location>
        <position position="485"/>
    </location>
    <ligand>
        <name>heme</name>
        <dbReference type="ChEBI" id="CHEBI:30413"/>
    </ligand>
    <ligandPart>
        <name>Fe</name>
        <dbReference type="ChEBI" id="CHEBI:18248"/>
    </ligandPart>
</feature>
<dbReference type="PANTHER" id="PTHR24291:SF189">
    <property type="entry name" value="CYTOCHROME P450 4C3-RELATED"/>
    <property type="match status" value="1"/>
</dbReference>
<feature type="transmembrane region" description="Helical" evidence="11">
    <location>
        <begin position="45"/>
        <end position="65"/>
    </location>
</feature>
<dbReference type="GO" id="GO:0004497">
    <property type="term" value="F:monooxygenase activity"/>
    <property type="evidence" value="ECO:0007669"/>
    <property type="project" value="UniProtKB-KW"/>
</dbReference>
<evidence type="ECO:0000256" key="2">
    <source>
        <dbReference type="ARBA" id="ARBA00004586"/>
    </source>
</evidence>
<evidence type="ECO:0000313" key="13">
    <source>
        <dbReference type="Proteomes" id="UP000827092"/>
    </source>
</evidence>
<dbReference type="Pfam" id="PF00067">
    <property type="entry name" value="p450"/>
    <property type="match status" value="1"/>
</dbReference>
<evidence type="ECO:0000256" key="8">
    <source>
        <dbReference type="ARBA" id="ARBA00023136"/>
    </source>
</evidence>
<evidence type="ECO:0000256" key="1">
    <source>
        <dbReference type="ARBA" id="ARBA00001971"/>
    </source>
</evidence>
<dbReference type="InterPro" id="IPR017972">
    <property type="entry name" value="Cyt_P450_CS"/>
</dbReference>
<dbReference type="Gene3D" id="1.10.630.10">
    <property type="entry name" value="Cytochrome P450"/>
    <property type="match status" value="1"/>
</dbReference>
<evidence type="ECO:0000256" key="4">
    <source>
        <dbReference type="ARBA" id="ARBA00022617"/>
    </source>
</evidence>
<keyword evidence="4 9" id="KW-0349">Heme</keyword>
<dbReference type="InterPro" id="IPR002401">
    <property type="entry name" value="Cyt_P450_E_grp-I"/>
</dbReference>
<keyword evidence="7 10" id="KW-0503">Monooxygenase</keyword>
<comment type="cofactor">
    <cofactor evidence="1 9">
        <name>heme</name>
        <dbReference type="ChEBI" id="CHEBI:30413"/>
    </cofactor>
</comment>
<dbReference type="GO" id="GO:0005506">
    <property type="term" value="F:iron ion binding"/>
    <property type="evidence" value="ECO:0007669"/>
    <property type="project" value="InterPro"/>
</dbReference>
<name>A0AAV6U5Q9_9ARAC</name>
<accession>A0AAV6U5Q9</accession>
<dbReference type="PANTHER" id="PTHR24291">
    <property type="entry name" value="CYTOCHROME P450 FAMILY 4"/>
    <property type="match status" value="1"/>
</dbReference>
<protein>
    <recommendedName>
        <fullName evidence="14">Cytochrome P450</fullName>
    </recommendedName>
</protein>
<evidence type="ECO:0000256" key="10">
    <source>
        <dbReference type="RuleBase" id="RU000461"/>
    </source>
</evidence>
<dbReference type="PROSITE" id="PS00086">
    <property type="entry name" value="CYTOCHROME_P450"/>
    <property type="match status" value="1"/>
</dbReference>
<keyword evidence="9 10" id="KW-0479">Metal-binding</keyword>
<keyword evidence="8 11" id="KW-0472">Membrane</keyword>
<dbReference type="PRINTS" id="PR00385">
    <property type="entry name" value="P450"/>
</dbReference>
<keyword evidence="5" id="KW-0256">Endoplasmic reticulum</keyword>
<dbReference type="SUPFAM" id="SSF48264">
    <property type="entry name" value="Cytochrome P450"/>
    <property type="match status" value="1"/>
</dbReference>
<dbReference type="GO" id="GO:0016705">
    <property type="term" value="F:oxidoreductase activity, acting on paired donors, with incorporation or reduction of molecular oxygen"/>
    <property type="evidence" value="ECO:0007669"/>
    <property type="project" value="InterPro"/>
</dbReference>
<evidence type="ECO:0000256" key="7">
    <source>
        <dbReference type="ARBA" id="ARBA00023033"/>
    </source>
</evidence>
<dbReference type="InterPro" id="IPR036396">
    <property type="entry name" value="Cyt_P450_sf"/>
</dbReference>
<keyword evidence="10" id="KW-0560">Oxidoreductase</keyword>
<evidence type="ECO:0000256" key="6">
    <source>
        <dbReference type="ARBA" id="ARBA00023004"/>
    </source>
</evidence>
<dbReference type="CDD" id="cd20628">
    <property type="entry name" value="CYP4"/>
    <property type="match status" value="1"/>
</dbReference>
<gene>
    <name evidence="12" type="ORF">JTE90_026735</name>
</gene>
<dbReference type="InterPro" id="IPR050196">
    <property type="entry name" value="Cytochrome_P450_Monoox"/>
</dbReference>
<keyword evidence="6 9" id="KW-0408">Iron</keyword>
<evidence type="ECO:0000313" key="12">
    <source>
        <dbReference type="EMBL" id="KAG8179271.1"/>
    </source>
</evidence>
<sequence>MYQHPLSDYFWSAEVLLVLGCIFVVWTILVLNLRLLRYLSQRTFFGLYALPSLVRGMATLQYVFIIKSIYKQSSPDNPPLCLVLQLACGLCKLFEKEKIFRGYLGLTPLVCFYKPETVEVVLSSTTVIDKSKEYTFLDAWLGQGLLTSSGAKWRYRRKLLSPSFHFTILDNFVPVFYEQSCVLVERLKGLCQEPFVDVVPLMTSCTLDIICQTAMGVRINAQGGGQTDYVSAIHETGDTFLYRALRPWLYPNFIFRLTPTGRRFHKNVQRIHNFTRKVIKEKKERMLQGQISPSEEGARPVCDEGSPSLQRKRRRAFLETLLELHLKDPTFTEEDIREEVDTFMFEGHDTTAMALSWTLYCLGLHPNLQKEVHDELDCIFQNEHGREITKADLSQMKYLECVIKEALRLYPSVPFIGREVKKSFKVLNHTITKGSLCFIFTYMLHRDPGSFPEPERFDPERFFPENCVGRHPYAYVPFSAGPRNCIGQKFALMEEKTILANILRRYRVESLDPRDKVLVTPNLVTRNVKPLRLRFIERR</sequence>
<comment type="caution">
    <text evidence="12">The sequence shown here is derived from an EMBL/GenBank/DDBJ whole genome shotgun (WGS) entry which is preliminary data.</text>
</comment>
<evidence type="ECO:0000256" key="11">
    <source>
        <dbReference type="SAM" id="Phobius"/>
    </source>
</evidence>
<dbReference type="AlphaFoldDB" id="A0AAV6U5Q9"/>
<organism evidence="12 13">
    <name type="scientific">Oedothorax gibbosus</name>
    <dbReference type="NCBI Taxonomy" id="931172"/>
    <lineage>
        <taxon>Eukaryota</taxon>
        <taxon>Metazoa</taxon>
        <taxon>Ecdysozoa</taxon>
        <taxon>Arthropoda</taxon>
        <taxon>Chelicerata</taxon>
        <taxon>Arachnida</taxon>
        <taxon>Araneae</taxon>
        <taxon>Araneomorphae</taxon>
        <taxon>Entelegynae</taxon>
        <taxon>Araneoidea</taxon>
        <taxon>Linyphiidae</taxon>
        <taxon>Erigoninae</taxon>
        <taxon>Oedothorax</taxon>
    </lineage>
</organism>
<proteinExistence type="inferred from homology"/>
<evidence type="ECO:0000256" key="3">
    <source>
        <dbReference type="ARBA" id="ARBA00010617"/>
    </source>
</evidence>
<dbReference type="GO" id="GO:0020037">
    <property type="term" value="F:heme binding"/>
    <property type="evidence" value="ECO:0007669"/>
    <property type="project" value="InterPro"/>
</dbReference>
<feature type="transmembrane region" description="Helical" evidence="11">
    <location>
        <begin position="15"/>
        <end position="33"/>
    </location>
</feature>
<dbReference type="EMBL" id="JAFNEN010000640">
    <property type="protein sequence ID" value="KAG8179271.1"/>
    <property type="molecule type" value="Genomic_DNA"/>
</dbReference>
<reference evidence="12 13" key="1">
    <citation type="journal article" date="2022" name="Nat. Ecol. Evol.">
        <title>A masculinizing supergene underlies an exaggerated male reproductive morph in a spider.</title>
        <authorList>
            <person name="Hendrickx F."/>
            <person name="De Corte Z."/>
            <person name="Sonet G."/>
            <person name="Van Belleghem S.M."/>
            <person name="Kostlbacher S."/>
            <person name="Vangestel C."/>
        </authorList>
    </citation>
    <scope>NUCLEOTIDE SEQUENCE [LARGE SCALE GENOMIC DNA]</scope>
    <source>
        <strain evidence="12">W744_W776</strain>
    </source>
</reference>
<keyword evidence="11" id="KW-0812">Transmembrane</keyword>
<comment type="subcellular location">
    <subcellularLocation>
        <location evidence="2">Endoplasmic reticulum membrane</location>
    </subcellularLocation>
</comment>
<keyword evidence="13" id="KW-1185">Reference proteome</keyword>
<comment type="similarity">
    <text evidence="3 10">Belongs to the cytochrome P450 family.</text>
</comment>
<keyword evidence="11" id="KW-1133">Transmembrane helix</keyword>
<dbReference type="Proteomes" id="UP000827092">
    <property type="component" value="Unassembled WGS sequence"/>
</dbReference>
<dbReference type="InterPro" id="IPR001128">
    <property type="entry name" value="Cyt_P450"/>
</dbReference>
<evidence type="ECO:0000256" key="9">
    <source>
        <dbReference type="PIRSR" id="PIRSR602401-1"/>
    </source>
</evidence>
<dbReference type="GO" id="GO:0005789">
    <property type="term" value="C:endoplasmic reticulum membrane"/>
    <property type="evidence" value="ECO:0007669"/>
    <property type="project" value="UniProtKB-SubCell"/>
</dbReference>